<name>A0AA38LZ10_9CUCU</name>
<dbReference type="PANTHER" id="PTHR10000:SF8">
    <property type="entry name" value="HAD SUPERFAMILY HYDROLASE-LIKE, TYPE 3"/>
    <property type="match status" value="1"/>
</dbReference>
<dbReference type="InterPro" id="IPR006379">
    <property type="entry name" value="HAD-SF_hydro_IIB"/>
</dbReference>
<sequence>MIFTPENSEKDFLNEISEIRKTLTGQKSDLEDVIFYEFNNIEASKGNAVKFVANHLKVNLEKTIVFGDNFNDISMFEVAGRSVAMDNASQAVKNKATNITGSVLEAGVSMYLNLLMMDMDEE</sequence>
<dbReference type="GO" id="GO:0016791">
    <property type="term" value="F:phosphatase activity"/>
    <property type="evidence" value="ECO:0007669"/>
    <property type="project" value="TreeGrafter"/>
</dbReference>
<evidence type="ECO:0000313" key="2">
    <source>
        <dbReference type="Proteomes" id="UP001168821"/>
    </source>
</evidence>
<dbReference type="GO" id="GO:0005829">
    <property type="term" value="C:cytosol"/>
    <property type="evidence" value="ECO:0007669"/>
    <property type="project" value="TreeGrafter"/>
</dbReference>
<dbReference type="NCBIfam" id="TIGR01484">
    <property type="entry name" value="HAD-SF-IIB"/>
    <property type="match status" value="1"/>
</dbReference>
<dbReference type="Gene3D" id="3.30.1240.10">
    <property type="match status" value="1"/>
</dbReference>
<dbReference type="Proteomes" id="UP001168821">
    <property type="component" value="Unassembled WGS sequence"/>
</dbReference>
<dbReference type="InterPro" id="IPR023214">
    <property type="entry name" value="HAD_sf"/>
</dbReference>
<dbReference type="AlphaFoldDB" id="A0AA38LZ10"/>
<evidence type="ECO:0000313" key="1">
    <source>
        <dbReference type="EMBL" id="KAJ3616755.1"/>
    </source>
</evidence>
<organism evidence="1 2">
    <name type="scientific">Zophobas morio</name>
    <dbReference type="NCBI Taxonomy" id="2755281"/>
    <lineage>
        <taxon>Eukaryota</taxon>
        <taxon>Metazoa</taxon>
        <taxon>Ecdysozoa</taxon>
        <taxon>Arthropoda</taxon>
        <taxon>Hexapoda</taxon>
        <taxon>Insecta</taxon>
        <taxon>Pterygota</taxon>
        <taxon>Neoptera</taxon>
        <taxon>Endopterygota</taxon>
        <taxon>Coleoptera</taxon>
        <taxon>Polyphaga</taxon>
        <taxon>Cucujiformia</taxon>
        <taxon>Tenebrionidae</taxon>
        <taxon>Zophobas</taxon>
    </lineage>
</organism>
<dbReference type="Gene3D" id="3.40.50.1000">
    <property type="entry name" value="HAD superfamily/HAD-like"/>
    <property type="match status" value="1"/>
</dbReference>
<keyword evidence="2" id="KW-1185">Reference proteome</keyword>
<dbReference type="GO" id="GO:0000287">
    <property type="term" value="F:magnesium ion binding"/>
    <property type="evidence" value="ECO:0007669"/>
    <property type="project" value="TreeGrafter"/>
</dbReference>
<accession>A0AA38LZ10</accession>
<dbReference type="Pfam" id="PF08282">
    <property type="entry name" value="Hydrolase_3"/>
    <property type="match status" value="1"/>
</dbReference>
<comment type="caution">
    <text evidence="1">The sequence shown here is derived from an EMBL/GenBank/DDBJ whole genome shotgun (WGS) entry which is preliminary data.</text>
</comment>
<dbReference type="SUPFAM" id="SSF56784">
    <property type="entry name" value="HAD-like"/>
    <property type="match status" value="1"/>
</dbReference>
<dbReference type="PANTHER" id="PTHR10000">
    <property type="entry name" value="PHOSPHOSERINE PHOSPHATASE"/>
    <property type="match status" value="1"/>
</dbReference>
<dbReference type="PROSITE" id="PS01229">
    <property type="entry name" value="COF_2"/>
    <property type="match status" value="1"/>
</dbReference>
<proteinExistence type="predicted"/>
<dbReference type="InterPro" id="IPR036412">
    <property type="entry name" value="HAD-like_sf"/>
</dbReference>
<dbReference type="EMBL" id="JALNTZ010002908">
    <property type="protein sequence ID" value="KAJ3616755.1"/>
    <property type="molecule type" value="Genomic_DNA"/>
</dbReference>
<reference evidence="1" key="1">
    <citation type="journal article" date="2023" name="G3 (Bethesda)">
        <title>Whole genome assemblies of Zophobas morio and Tenebrio molitor.</title>
        <authorList>
            <person name="Kaur S."/>
            <person name="Stinson S.A."/>
            <person name="diCenzo G.C."/>
        </authorList>
    </citation>
    <scope>NUCLEOTIDE SEQUENCE</scope>
    <source>
        <strain evidence="1">QUZm001</strain>
    </source>
</reference>
<gene>
    <name evidence="1" type="ORF">Zmor_009046</name>
</gene>
<protein>
    <submittedName>
        <fullName evidence="1">Uncharacterized protein</fullName>
    </submittedName>
</protein>